<evidence type="ECO:0000256" key="2">
    <source>
        <dbReference type="ARBA" id="ARBA00023015"/>
    </source>
</evidence>
<evidence type="ECO:0000256" key="3">
    <source>
        <dbReference type="ARBA" id="ARBA00023082"/>
    </source>
</evidence>
<keyword evidence="2" id="KW-0805">Transcription regulation</keyword>
<dbReference type="Gene3D" id="1.10.10.10">
    <property type="entry name" value="Winged helix-like DNA-binding domain superfamily/Winged helix DNA-binding domain"/>
    <property type="match status" value="1"/>
</dbReference>
<proteinExistence type="inferred from homology"/>
<feature type="domain" description="RNA polymerase sigma-70 region 2" evidence="5">
    <location>
        <begin position="30"/>
        <end position="97"/>
    </location>
</feature>
<dbReference type="InterPro" id="IPR039425">
    <property type="entry name" value="RNA_pol_sigma-70-like"/>
</dbReference>
<dbReference type="STRING" id="686624.SAMN04488242_2046"/>
<dbReference type="PANTHER" id="PTHR43133">
    <property type="entry name" value="RNA POLYMERASE ECF-TYPE SIGMA FACTO"/>
    <property type="match status" value="1"/>
</dbReference>
<dbReference type="PANTHER" id="PTHR43133:SF62">
    <property type="entry name" value="RNA POLYMERASE SIGMA FACTOR SIGZ"/>
    <property type="match status" value="1"/>
</dbReference>
<dbReference type="SUPFAM" id="SSF88659">
    <property type="entry name" value="Sigma3 and sigma4 domains of RNA polymerase sigma factors"/>
    <property type="match status" value="1"/>
</dbReference>
<dbReference type="InterPro" id="IPR014284">
    <property type="entry name" value="RNA_pol_sigma-70_dom"/>
</dbReference>
<reference evidence="7 8" key="1">
    <citation type="submission" date="2016-10" db="EMBL/GenBank/DDBJ databases">
        <authorList>
            <person name="de Groot N.N."/>
        </authorList>
    </citation>
    <scope>NUCLEOTIDE SEQUENCE [LARGE SCALE GENOMIC DNA]</scope>
    <source>
        <strain evidence="7 8">CGMCC 1.9159</strain>
    </source>
</reference>
<evidence type="ECO:0000313" key="7">
    <source>
        <dbReference type="EMBL" id="SDL57310.1"/>
    </source>
</evidence>
<dbReference type="Pfam" id="PF04542">
    <property type="entry name" value="Sigma70_r2"/>
    <property type="match status" value="1"/>
</dbReference>
<accession>A0A1G9L5T1</accession>
<organism evidence="7 8">
    <name type="scientific">Tessaracoccus oleiagri</name>
    <dbReference type="NCBI Taxonomy" id="686624"/>
    <lineage>
        <taxon>Bacteria</taxon>
        <taxon>Bacillati</taxon>
        <taxon>Actinomycetota</taxon>
        <taxon>Actinomycetes</taxon>
        <taxon>Propionibacteriales</taxon>
        <taxon>Propionibacteriaceae</taxon>
        <taxon>Tessaracoccus</taxon>
    </lineage>
</organism>
<name>A0A1G9L5T1_9ACTN</name>
<dbReference type="AlphaFoldDB" id="A0A1G9L5T1"/>
<dbReference type="Pfam" id="PF08281">
    <property type="entry name" value="Sigma70_r4_2"/>
    <property type="match status" value="1"/>
</dbReference>
<dbReference type="EMBL" id="FNGP01000003">
    <property type="protein sequence ID" value="SDL57310.1"/>
    <property type="molecule type" value="Genomic_DNA"/>
</dbReference>
<dbReference type="GO" id="GO:0016987">
    <property type="term" value="F:sigma factor activity"/>
    <property type="evidence" value="ECO:0007669"/>
    <property type="project" value="UniProtKB-KW"/>
</dbReference>
<evidence type="ECO:0000313" key="8">
    <source>
        <dbReference type="Proteomes" id="UP000199475"/>
    </source>
</evidence>
<keyword evidence="3" id="KW-0731">Sigma factor</keyword>
<dbReference type="Proteomes" id="UP000199475">
    <property type="component" value="Unassembled WGS sequence"/>
</dbReference>
<evidence type="ECO:0000259" key="5">
    <source>
        <dbReference type="Pfam" id="PF04542"/>
    </source>
</evidence>
<feature type="domain" description="RNA polymerase sigma factor 70 region 4 type 2" evidence="6">
    <location>
        <begin position="133"/>
        <end position="181"/>
    </location>
</feature>
<evidence type="ECO:0000256" key="1">
    <source>
        <dbReference type="ARBA" id="ARBA00010641"/>
    </source>
</evidence>
<dbReference type="SUPFAM" id="SSF88946">
    <property type="entry name" value="Sigma2 domain of RNA polymerase sigma factors"/>
    <property type="match status" value="1"/>
</dbReference>
<dbReference type="RefSeq" id="WP_093251659.1">
    <property type="nucleotide sequence ID" value="NZ_FNGP01000003.1"/>
</dbReference>
<dbReference type="GO" id="GO:0006352">
    <property type="term" value="P:DNA-templated transcription initiation"/>
    <property type="evidence" value="ECO:0007669"/>
    <property type="project" value="InterPro"/>
</dbReference>
<dbReference type="Gene3D" id="1.10.1740.10">
    <property type="match status" value="1"/>
</dbReference>
<evidence type="ECO:0000259" key="6">
    <source>
        <dbReference type="Pfam" id="PF08281"/>
    </source>
</evidence>
<dbReference type="OrthoDB" id="3777963at2"/>
<gene>
    <name evidence="7" type="ORF">SAMN04488242_2046</name>
</gene>
<dbReference type="NCBIfam" id="TIGR02937">
    <property type="entry name" value="sigma70-ECF"/>
    <property type="match status" value="1"/>
</dbReference>
<dbReference type="InterPro" id="IPR013324">
    <property type="entry name" value="RNA_pol_sigma_r3/r4-like"/>
</dbReference>
<dbReference type="InterPro" id="IPR013325">
    <property type="entry name" value="RNA_pol_sigma_r2"/>
</dbReference>
<protein>
    <submittedName>
        <fullName evidence="7">RNA polymerase sigma-70 factor, ECF subfamily</fullName>
    </submittedName>
</protein>
<evidence type="ECO:0000256" key="4">
    <source>
        <dbReference type="ARBA" id="ARBA00023163"/>
    </source>
</evidence>
<keyword evidence="4" id="KW-0804">Transcription</keyword>
<dbReference type="InterPro" id="IPR007627">
    <property type="entry name" value="RNA_pol_sigma70_r2"/>
</dbReference>
<comment type="similarity">
    <text evidence="1">Belongs to the sigma-70 factor family. ECF subfamily.</text>
</comment>
<keyword evidence="8" id="KW-1185">Reference proteome</keyword>
<dbReference type="InterPro" id="IPR036388">
    <property type="entry name" value="WH-like_DNA-bd_sf"/>
</dbReference>
<dbReference type="InterPro" id="IPR013249">
    <property type="entry name" value="RNA_pol_sigma70_r4_t2"/>
</dbReference>
<sequence>MTLFSLADRASDAALVAGLAVDDDAAAVAFVRRFERQVFGLAVSITRDRALAEDVSQEAFLRAWRAAATYDLRRGSVLTWLLTITRNLAIDVVRARRTTPTDSALLDQLVATALTPEQRDEVGALAEAADAARRLRDLPTEQARAVVLAVVAGNSAQEVADHEGIPLGTAKTRIRTGLRRMRRSMEVEHD</sequence>
<dbReference type="GO" id="GO:0003677">
    <property type="term" value="F:DNA binding"/>
    <property type="evidence" value="ECO:0007669"/>
    <property type="project" value="InterPro"/>
</dbReference>